<evidence type="ECO:0000256" key="2">
    <source>
        <dbReference type="ARBA" id="ARBA00023125"/>
    </source>
</evidence>
<dbReference type="PANTHER" id="PTHR30055">
    <property type="entry name" value="HTH-TYPE TRANSCRIPTIONAL REGULATOR RUTR"/>
    <property type="match status" value="1"/>
</dbReference>
<organism evidence="6 7">
    <name type="scientific">Lentzea tibetensis</name>
    <dbReference type="NCBI Taxonomy" id="2591470"/>
    <lineage>
        <taxon>Bacteria</taxon>
        <taxon>Bacillati</taxon>
        <taxon>Actinomycetota</taxon>
        <taxon>Actinomycetes</taxon>
        <taxon>Pseudonocardiales</taxon>
        <taxon>Pseudonocardiaceae</taxon>
        <taxon>Lentzea</taxon>
    </lineage>
</organism>
<dbReference type="GO" id="GO:0003700">
    <property type="term" value="F:DNA-binding transcription factor activity"/>
    <property type="evidence" value="ECO:0007669"/>
    <property type="project" value="TreeGrafter"/>
</dbReference>
<dbReference type="RefSeq" id="WP_146349138.1">
    <property type="nucleotide sequence ID" value="NZ_VOBR01000001.1"/>
</dbReference>
<dbReference type="OrthoDB" id="9796019at2"/>
<feature type="domain" description="HTH tetR-type" evidence="5">
    <location>
        <begin position="15"/>
        <end position="75"/>
    </location>
</feature>
<dbReference type="PRINTS" id="PR00455">
    <property type="entry name" value="HTHTETR"/>
</dbReference>
<evidence type="ECO:0000313" key="6">
    <source>
        <dbReference type="EMBL" id="TWP54356.1"/>
    </source>
</evidence>
<keyword evidence="7" id="KW-1185">Reference proteome</keyword>
<evidence type="ECO:0000313" key="7">
    <source>
        <dbReference type="Proteomes" id="UP000316639"/>
    </source>
</evidence>
<protein>
    <submittedName>
        <fullName evidence="6">TetR/AcrR family transcriptional regulator</fullName>
    </submittedName>
</protein>
<dbReference type="PANTHER" id="PTHR30055:SF234">
    <property type="entry name" value="HTH-TYPE TRANSCRIPTIONAL REGULATOR BETI"/>
    <property type="match status" value="1"/>
</dbReference>
<dbReference type="SUPFAM" id="SSF48498">
    <property type="entry name" value="Tetracyclin repressor-like, C-terminal domain"/>
    <property type="match status" value="1"/>
</dbReference>
<dbReference type="InterPro" id="IPR009057">
    <property type="entry name" value="Homeodomain-like_sf"/>
</dbReference>
<dbReference type="Gene3D" id="1.10.357.10">
    <property type="entry name" value="Tetracycline Repressor, domain 2"/>
    <property type="match status" value="1"/>
</dbReference>
<feature type="DNA-binding region" description="H-T-H motif" evidence="4">
    <location>
        <begin position="38"/>
        <end position="57"/>
    </location>
</feature>
<evidence type="ECO:0000256" key="3">
    <source>
        <dbReference type="ARBA" id="ARBA00023163"/>
    </source>
</evidence>
<dbReference type="SUPFAM" id="SSF46689">
    <property type="entry name" value="Homeodomain-like"/>
    <property type="match status" value="1"/>
</dbReference>
<dbReference type="EMBL" id="VOBR01000001">
    <property type="protein sequence ID" value="TWP54356.1"/>
    <property type="molecule type" value="Genomic_DNA"/>
</dbReference>
<sequence length="192" mass="20935">MATDATAKMGRPRSERARRAVLHAADDLLVDVGYAAMTMKGIAERAGVGRQTVYRWWTTKAEILLEAIIDDVEEELTTPALPDAVDDLLTYVRALSEFLMTSPAGLAYRALVGEAQHDPAVRDLVHAADLLGASARTVLDRVRPVAPAMPSPKLAAAQVVGPVVYRMLTAPAEFSHEELREHVRHLLTSWSS</sequence>
<evidence type="ECO:0000256" key="1">
    <source>
        <dbReference type="ARBA" id="ARBA00023015"/>
    </source>
</evidence>
<name>A0A563F306_9PSEU</name>
<dbReference type="Pfam" id="PF00440">
    <property type="entry name" value="TetR_N"/>
    <property type="match status" value="1"/>
</dbReference>
<proteinExistence type="predicted"/>
<dbReference type="Gene3D" id="1.10.10.60">
    <property type="entry name" value="Homeodomain-like"/>
    <property type="match status" value="1"/>
</dbReference>
<evidence type="ECO:0000259" key="5">
    <source>
        <dbReference type="PROSITE" id="PS50977"/>
    </source>
</evidence>
<dbReference type="PROSITE" id="PS50977">
    <property type="entry name" value="HTH_TETR_2"/>
    <property type="match status" value="1"/>
</dbReference>
<dbReference type="GO" id="GO:0000976">
    <property type="term" value="F:transcription cis-regulatory region binding"/>
    <property type="evidence" value="ECO:0007669"/>
    <property type="project" value="TreeGrafter"/>
</dbReference>
<accession>A0A563F306</accession>
<reference evidence="6 7" key="1">
    <citation type="submission" date="2019-07" db="EMBL/GenBank/DDBJ databases">
        <title>Lentzea xizangensis sp. nov., isolated from Qinghai-Tibetan Plateau Soils.</title>
        <authorList>
            <person name="Huang J."/>
        </authorList>
    </citation>
    <scope>NUCLEOTIDE SEQUENCE [LARGE SCALE GENOMIC DNA]</scope>
    <source>
        <strain evidence="6 7">FXJ1.1311</strain>
    </source>
</reference>
<keyword evidence="2 4" id="KW-0238">DNA-binding</keyword>
<keyword evidence="1" id="KW-0805">Transcription regulation</keyword>
<comment type="caution">
    <text evidence="6">The sequence shown here is derived from an EMBL/GenBank/DDBJ whole genome shotgun (WGS) entry which is preliminary data.</text>
</comment>
<dbReference type="InterPro" id="IPR001647">
    <property type="entry name" value="HTH_TetR"/>
</dbReference>
<dbReference type="InterPro" id="IPR036271">
    <property type="entry name" value="Tet_transcr_reg_TetR-rel_C_sf"/>
</dbReference>
<dbReference type="Pfam" id="PF16859">
    <property type="entry name" value="TetR_C_11"/>
    <property type="match status" value="1"/>
</dbReference>
<dbReference type="InterPro" id="IPR050109">
    <property type="entry name" value="HTH-type_TetR-like_transc_reg"/>
</dbReference>
<dbReference type="AlphaFoldDB" id="A0A563F306"/>
<dbReference type="Proteomes" id="UP000316639">
    <property type="component" value="Unassembled WGS sequence"/>
</dbReference>
<evidence type="ECO:0000256" key="4">
    <source>
        <dbReference type="PROSITE-ProRule" id="PRU00335"/>
    </source>
</evidence>
<dbReference type="InterPro" id="IPR011075">
    <property type="entry name" value="TetR_C"/>
</dbReference>
<gene>
    <name evidence="6" type="ORF">FKR81_02070</name>
</gene>
<keyword evidence="3" id="KW-0804">Transcription</keyword>